<dbReference type="Proteomes" id="UP001390339">
    <property type="component" value="Unassembled WGS sequence"/>
</dbReference>
<proteinExistence type="inferred from homology"/>
<keyword evidence="3" id="KW-0349">Heme</keyword>
<accession>A0ABR2I1S4</accession>
<keyword evidence="8" id="KW-1185">Reference proteome</keyword>
<evidence type="ECO:0000256" key="1">
    <source>
        <dbReference type="ARBA" id="ARBA00001971"/>
    </source>
</evidence>
<comment type="cofactor">
    <cofactor evidence="1">
        <name>heme</name>
        <dbReference type="ChEBI" id="CHEBI:30413"/>
    </cofactor>
</comment>
<keyword evidence="4" id="KW-0479">Metal-binding</keyword>
<sequence length="510" mass="57674">MYILNFEAISPTALIEIQSLLAFVVPAFLVVLVLQRYWALSDVPGPFLAAFTRLWHARTIKNGTHARDISALHRRLGHFVRIAPDEVSVAHPDGPRKLLLEALSKGYWYKTLTFPDSTYKTPMATVDPKEKIERSRLLASAYTTSSLLQSEQAINTQVELLLRWMDEHAFSSAPMDLSRFFTFIAYDIMGEVIFSKSFGFLEKGADIEDSLQQGLEFGAYVAVLPYFPWLQGLLVSPFFASLRLMMPSNYVVDRSIKALEQRKKNPDARFDYVAHWLRTHESHPHRLTAKDVQAAVTSNVSAGADTVTCALQSFIYHTIRHPTAWKRLQAEIDEVLAEQHPQGEREEGSQDYPVFSFATSQKLPYLQACIKECMRVCPPSTIGLQRVAPRGGITIGDRTFQAGTVLSVHLPSILLSEEIWGPDACDFVPERWLAGEKKTAALDKYFIPFGLGYNSCVGQNLVRIELAKILPTIVRRYDVSLVNPEQEWTYKTYVAAVPGNWPVYIKKRDR</sequence>
<dbReference type="EMBL" id="JAPCWZ010000007">
    <property type="protein sequence ID" value="KAK8856273.1"/>
    <property type="molecule type" value="Genomic_DNA"/>
</dbReference>
<evidence type="ECO:0000256" key="2">
    <source>
        <dbReference type="ARBA" id="ARBA00010617"/>
    </source>
</evidence>
<keyword evidence="6" id="KW-0472">Membrane</keyword>
<evidence type="ECO:0000256" key="5">
    <source>
        <dbReference type="ARBA" id="ARBA00023004"/>
    </source>
</evidence>
<keyword evidence="5" id="KW-0408">Iron</keyword>
<evidence type="ECO:0000256" key="4">
    <source>
        <dbReference type="ARBA" id="ARBA00022723"/>
    </source>
</evidence>
<evidence type="ECO:0000313" key="8">
    <source>
        <dbReference type="Proteomes" id="UP001390339"/>
    </source>
</evidence>
<comment type="similarity">
    <text evidence="2">Belongs to the cytochrome P450 family.</text>
</comment>
<keyword evidence="6" id="KW-1133">Transmembrane helix</keyword>
<dbReference type="InterPro" id="IPR002401">
    <property type="entry name" value="Cyt_P450_E_grp-I"/>
</dbReference>
<dbReference type="Gene3D" id="1.10.630.10">
    <property type="entry name" value="Cytochrome P450"/>
    <property type="match status" value="1"/>
</dbReference>
<comment type="caution">
    <text evidence="7">The sequence shown here is derived from an EMBL/GenBank/DDBJ whole genome shotgun (WGS) entry which is preliminary data.</text>
</comment>
<evidence type="ECO:0000256" key="6">
    <source>
        <dbReference type="SAM" id="Phobius"/>
    </source>
</evidence>
<reference evidence="7 8" key="1">
    <citation type="journal article" date="2024" name="IMA Fungus">
        <title>Apiospora arundinis, a panoply of carbohydrate-active enzymes and secondary metabolites.</title>
        <authorList>
            <person name="Sorensen T."/>
            <person name="Petersen C."/>
            <person name="Muurmann A.T."/>
            <person name="Christiansen J.V."/>
            <person name="Brundto M.L."/>
            <person name="Overgaard C.K."/>
            <person name="Boysen A.T."/>
            <person name="Wollenberg R.D."/>
            <person name="Larsen T.O."/>
            <person name="Sorensen J.L."/>
            <person name="Nielsen K.L."/>
            <person name="Sondergaard T.E."/>
        </authorList>
    </citation>
    <scope>NUCLEOTIDE SEQUENCE [LARGE SCALE GENOMIC DNA]</scope>
    <source>
        <strain evidence="7 8">AAU 773</strain>
    </source>
</reference>
<keyword evidence="6" id="KW-0812">Transmembrane</keyword>
<dbReference type="PRINTS" id="PR00385">
    <property type="entry name" value="P450"/>
</dbReference>
<dbReference type="CDD" id="cd11060">
    <property type="entry name" value="CYP57A1-like"/>
    <property type="match status" value="1"/>
</dbReference>
<organism evidence="7 8">
    <name type="scientific">Apiospora arundinis</name>
    <dbReference type="NCBI Taxonomy" id="335852"/>
    <lineage>
        <taxon>Eukaryota</taxon>
        <taxon>Fungi</taxon>
        <taxon>Dikarya</taxon>
        <taxon>Ascomycota</taxon>
        <taxon>Pezizomycotina</taxon>
        <taxon>Sordariomycetes</taxon>
        <taxon>Xylariomycetidae</taxon>
        <taxon>Amphisphaeriales</taxon>
        <taxon>Apiosporaceae</taxon>
        <taxon>Apiospora</taxon>
    </lineage>
</organism>
<name>A0ABR2I1S4_9PEZI</name>
<dbReference type="PANTHER" id="PTHR24305:SF232">
    <property type="entry name" value="P450, PUTATIVE (EUROFUNG)-RELATED"/>
    <property type="match status" value="1"/>
</dbReference>
<dbReference type="Pfam" id="PF00067">
    <property type="entry name" value="p450"/>
    <property type="match status" value="1"/>
</dbReference>
<dbReference type="InterPro" id="IPR036396">
    <property type="entry name" value="Cyt_P450_sf"/>
</dbReference>
<evidence type="ECO:0000313" key="7">
    <source>
        <dbReference type="EMBL" id="KAK8856273.1"/>
    </source>
</evidence>
<dbReference type="PRINTS" id="PR00463">
    <property type="entry name" value="EP450I"/>
</dbReference>
<evidence type="ECO:0000256" key="3">
    <source>
        <dbReference type="ARBA" id="ARBA00022617"/>
    </source>
</evidence>
<dbReference type="PANTHER" id="PTHR24305">
    <property type="entry name" value="CYTOCHROME P450"/>
    <property type="match status" value="1"/>
</dbReference>
<dbReference type="InterPro" id="IPR001128">
    <property type="entry name" value="Cyt_P450"/>
</dbReference>
<dbReference type="InterPro" id="IPR050121">
    <property type="entry name" value="Cytochrome_P450_monoxygenase"/>
</dbReference>
<feature type="transmembrane region" description="Helical" evidence="6">
    <location>
        <begin position="20"/>
        <end position="38"/>
    </location>
</feature>
<gene>
    <name evidence="7" type="ORF">PGQ11_012185</name>
</gene>
<dbReference type="SUPFAM" id="SSF48264">
    <property type="entry name" value="Cytochrome P450"/>
    <property type="match status" value="1"/>
</dbReference>
<protein>
    <submittedName>
        <fullName evidence="7">Cytochrome P450</fullName>
    </submittedName>
</protein>